<evidence type="ECO:0000313" key="1">
    <source>
        <dbReference type="EMBL" id="KAK7071049.1"/>
    </source>
</evidence>
<dbReference type="AlphaFoldDB" id="A0AAN9A1L7"/>
<comment type="caution">
    <text evidence="1">The sequence shown here is derived from an EMBL/GenBank/DDBJ whole genome shotgun (WGS) entry which is preliminary data.</text>
</comment>
<name>A0AAN9A1L7_HALRR</name>
<dbReference type="Proteomes" id="UP001381693">
    <property type="component" value="Unassembled WGS sequence"/>
</dbReference>
<gene>
    <name evidence="1" type="primary">CLCA1_2</name>
    <name evidence="1" type="ORF">SK128_018113</name>
</gene>
<evidence type="ECO:0000313" key="2">
    <source>
        <dbReference type="Proteomes" id="UP001381693"/>
    </source>
</evidence>
<sequence>AGIWIYNISNIPPVRESLFHDDVLVAVTSYPRSEITAEEPIRVKSWMPTHNIKYPSPATVYAHVSQGYNTVVNASVTAFIEPPNQGSVIQLPLIDNGIGADLQAGDGIYSAYFTQFSGNGRYSLSAVVSTTNITEIIRGNNTRLCIHACTRTYK</sequence>
<proteinExistence type="predicted"/>
<dbReference type="NCBIfam" id="NF041940">
    <property type="entry name" value="choice_anch_X"/>
    <property type="match status" value="1"/>
</dbReference>
<accession>A0AAN9A1L7</accession>
<keyword evidence="2" id="KW-1185">Reference proteome</keyword>
<protein>
    <submittedName>
        <fullName evidence="1">Epithelial chloride channel protein-like</fullName>
    </submittedName>
</protein>
<organism evidence="1 2">
    <name type="scientific">Halocaridina rubra</name>
    <name type="common">Hawaiian red shrimp</name>
    <dbReference type="NCBI Taxonomy" id="373956"/>
    <lineage>
        <taxon>Eukaryota</taxon>
        <taxon>Metazoa</taxon>
        <taxon>Ecdysozoa</taxon>
        <taxon>Arthropoda</taxon>
        <taxon>Crustacea</taxon>
        <taxon>Multicrustacea</taxon>
        <taxon>Malacostraca</taxon>
        <taxon>Eumalacostraca</taxon>
        <taxon>Eucarida</taxon>
        <taxon>Decapoda</taxon>
        <taxon>Pleocyemata</taxon>
        <taxon>Caridea</taxon>
        <taxon>Atyoidea</taxon>
        <taxon>Atyidae</taxon>
        <taxon>Halocaridina</taxon>
    </lineage>
</organism>
<reference evidence="1 2" key="1">
    <citation type="submission" date="2023-11" db="EMBL/GenBank/DDBJ databases">
        <title>Halocaridina rubra genome assembly.</title>
        <authorList>
            <person name="Smith C."/>
        </authorList>
    </citation>
    <scope>NUCLEOTIDE SEQUENCE [LARGE SCALE GENOMIC DNA]</scope>
    <source>
        <strain evidence="1">EP-1</strain>
        <tissue evidence="1">Whole</tissue>
    </source>
</reference>
<feature type="non-terminal residue" evidence="1">
    <location>
        <position position="1"/>
    </location>
</feature>
<dbReference type="EMBL" id="JAXCGZ010015156">
    <property type="protein sequence ID" value="KAK7071049.1"/>
    <property type="molecule type" value="Genomic_DNA"/>
</dbReference>